<evidence type="ECO:0000313" key="1">
    <source>
        <dbReference type="EMBL" id="CCM76147.1"/>
    </source>
</evidence>
<accession>K0PXS2</accession>
<proteinExistence type="predicted"/>
<reference evidence="1 2" key="1">
    <citation type="journal article" date="2013" name="Genome Announc.">
        <title>Draft Genome Sequence of Rhizobium mesoamericanum STM3625, a Nitrogen-Fixing Symbiont of Mimosa pudica Isolated in French Guiana (South America).</title>
        <authorList>
            <person name="Moulin L."/>
            <person name="Mornico D."/>
            <person name="Melkonian R."/>
            <person name="Klonowska A."/>
        </authorList>
    </citation>
    <scope>NUCLEOTIDE SEQUENCE [LARGE SCALE GENOMIC DNA]</scope>
    <source>
        <strain evidence="1 2">STM3625</strain>
    </source>
</reference>
<protein>
    <submittedName>
        <fullName evidence="1">Uncharacterized protein</fullName>
    </submittedName>
</protein>
<name>K0PXS2_9HYPH</name>
<evidence type="ECO:0000313" key="2">
    <source>
        <dbReference type="Proteomes" id="UP000009319"/>
    </source>
</evidence>
<gene>
    <name evidence="1" type="ORF">BN77_3340</name>
</gene>
<dbReference type="EMBL" id="CANI01000021">
    <property type="protein sequence ID" value="CCM76147.1"/>
    <property type="molecule type" value="Genomic_DNA"/>
</dbReference>
<dbReference type="AlphaFoldDB" id="K0PXS2"/>
<organism evidence="1 2">
    <name type="scientific">Rhizobium mesoamericanum STM3625</name>
    <dbReference type="NCBI Taxonomy" id="1211777"/>
    <lineage>
        <taxon>Bacteria</taxon>
        <taxon>Pseudomonadati</taxon>
        <taxon>Pseudomonadota</taxon>
        <taxon>Alphaproteobacteria</taxon>
        <taxon>Hyphomicrobiales</taxon>
        <taxon>Rhizobiaceae</taxon>
        <taxon>Rhizobium/Agrobacterium group</taxon>
        <taxon>Rhizobium</taxon>
    </lineage>
</organism>
<dbReference type="HOGENOM" id="CLU_3139981_0_0_5"/>
<comment type="caution">
    <text evidence="1">The sequence shown here is derived from an EMBL/GenBank/DDBJ whole genome shotgun (WGS) entry which is preliminary data.</text>
</comment>
<keyword evidence="2" id="KW-1185">Reference proteome</keyword>
<dbReference type="RefSeq" id="WP_007533546.1">
    <property type="nucleotide sequence ID" value="NZ_HF536772.1"/>
</dbReference>
<dbReference type="Proteomes" id="UP000009319">
    <property type="component" value="Unassembled WGS sequence"/>
</dbReference>
<sequence length="49" mass="5127">MGTAKGAKTAIGLLARAEATAFSALAWIEDIMDYNSKGTTGSTWAARHL</sequence>